<evidence type="ECO:0000256" key="1">
    <source>
        <dbReference type="ARBA" id="ARBA00004141"/>
    </source>
</evidence>
<feature type="binding site" evidence="8">
    <location>
        <position position="349"/>
    </location>
    <ligand>
        <name>Na(+)</name>
        <dbReference type="ChEBI" id="CHEBI:29101"/>
        <label>1</label>
    </ligand>
</feature>
<dbReference type="PaxDb" id="67767-A0A0J7L5P3"/>
<feature type="transmembrane region" description="Helical" evidence="12">
    <location>
        <begin position="520"/>
        <end position="541"/>
    </location>
</feature>
<keyword evidence="3 10" id="KW-0813">Transport</keyword>
<dbReference type="GO" id="GO:0005332">
    <property type="term" value="F:gamma-aminobutyric acid:sodium:chloride symporter activity"/>
    <property type="evidence" value="ECO:0007669"/>
    <property type="project" value="TreeGrafter"/>
</dbReference>
<feature type="transmembrane region" description="Helical" evidence="12">
    <location>
        <begin position="475"/>
        <end position="499"/>
    </location>
</feature>
<evidence type="ECO:0000256" key="11">
    <source>
        <dbReference type="SAM" id="MobiDB-lite"/>
    </source>
</evidence>
<feature type="domain" description="Transcription factor IIIC 90kDa subunit N-terminal" evidence="13">
    <location>
        <begin position="588"/>
        <end position="784"/>
    </location>
</feature>
<feature type="binding site" evidence="8">
    <location>
        <position position="62"/>
    </location>
    <ligand>
        <name>Na(+)</name>
        <dbReference type="ChEBI" id="CHEBI:29101"/>
        <label>1</label>
    </ligand>
</feature>
<dbReference type="PROSITE" id="PS50267">
    <property type="entry name" value="NA_NEUROTRAN_SYMP_3"/>
    <property type="match status" value="1"/>
</dbReference>
<feature type="binding site" evidence="8">
    <location>
        <position position="417"/>
    </location>
    <ligand>
        <name>Na(+)</name>
        <dbReference type="ChEBI" id="CHEBI:29101"/>
        <label>1</label>
    </ligand>
</feature>
<feature type="binding site" evidence="8">
    <location>
        <position position="418"/>
    </location>
    <ligand>
        <name>Na(+)</name>
        <dbReference type="ChEBI" id="CHEBI:29101"/>
        <label>1</label>
    </ligand>
</feature>
<dbReference type="InterPro" id="IPR037272">
    <property type="entry name" value="SNS_sf"/>
</dbReference>
<evidence type="ECO:0000256" key="6">
    <source>
        <dbReference type="ARBA" id="ARBA00022989"/>
    </source>
</evidence>
<evidence type="ECO:0000313" key="14">
    <source>
        <dbReference type="EMBL" id="KMQ97868.1"/>
    </source>
</evidence>
<organism evidence="14 15">
    <name type="scientific">Lasius niger</name>
    <name type="common">Black garden ant</name>
    <dbReference type="NCBI Taxonomy" id="67767"/>
    <lineage>
        <taxon>Eukaryota</taxon>
        <taxon>Metazoa</taxon>
        <taxon>Ecdysozoa</taxon>
        <taxon>Arthropoda</taxon>
        <taxon>Hexapoda</taxon>
        <taxon>Insecta</taxon>
        <taxon>Pterygota</taxon>
        <taxon>Neoptera</taxon>
        <taxon>Endopterygota</taxon>
        <taxon>Hymenoptera</taxon>
        <taxon>Apocrita</taxon>
        <taxon>Aculeata</taxon>
        <taxon>Formicoidea</taxon>
        <taxon>Formicidae</taxon>
        <taxon>Formicinae</taxon>
        <taxon>Lasius</taxon>
        <taxon>Lasius</taxon>
    </lineage>
</organism>
<dbReference type="GO" id="GO:0046872">
    <property type="term" value="F:metal ion binding"/>
    <property type="evidence" value="ECO:0007669"/>
    <property type="project" value="UniProtKB-KW"/>
</dbReference>
<dbReference type="CDD" id="cd11496">
    <property type="entry name" value="SLC6sbd-TauT-like"/>
    <property type="match status" value="1"/>
</dbReference>
<dbReference type="AlphaFoldDB" id="A0A0J7L5P3"/>
<evidence type="ECO:0000313" key="15">
    <source>
        <dbReference type="Proteomes" id="UP000036403"/>
    </source>
</evidence>
<dbReference type="PRINTS" id="PR00176">
    <property type="entry name" value="NANEUSMPORT"/>
</dbReference>
<keyword evidence="5 10" id="KW-0769">Symport</keyword>
<feature type="transmembrane region" description="Helical" evidence="12">
    <location>
        <begin position="342"/>
        <end position="368"/>
    </location>
</feature>
<dbReference type="GO" id="GO:0043005">
    <property type="term" value="C:neuron projection"/>
    <property type="evidence" value="ECO:0007669"/>
    <property type="project" value="TreeGrafter"/>
</dbReference>
<feature type="disulfide bond" evidence="9">
    <location>
        <begin position="160"/>
        <end position="169"/>
    </location>
</feature>
<dbReference type="NCBIfam" id="NF037979">
    <property type="entry name" value="Na_transp"/>
    <property type="match status" value="1"/>
</dbReference>
<feature type="transmembrane region" description="Helical" evidence="12">
    <location>
        <begin position="267"/>
        <end position="286"/>
    </location>
</feature>
<feature type="compositionally biased region" description="Polar residues" evidence="11">
    <location>
        <begin position="21"/>
        <end position="31"/>
    </location>
</feature>
<keyword evidence="15" id="KW-1185">Reference proteome</keyword>
<feature type="transmembrane region" description="Helical" evidence="12">
    <location>
        <begin position="553"/>
        <end position="576"/>
    </location>
</feature>
<dbReference type="OrthoDB" id="6581954at2759"/>
<sequence>MTEASRDPEVTDPENPDNGRTALNLTCSTTSKSKKPLPDRGSWSTKLDFILSVVGLAIGLGNVWRFPYLCYKNGGGAFLIPYFLTLFLAGIPMFFMELALGQMLTIGGLGVFKIAPLFKGIGYAAAVMSCWMNVYYIVILAWAIFYFFMSMRSELPWGSCNNYWNTKYCVNPYDRASLFCWSEISARNGSVIKMCTVNHINMTVTELTDPVKEFWERRALQISEGIEYMGNIRWELAGTLLIVWIICYFCIWKGVKWTGKVVYFTSLFPYVLLTVLLIRGITLPGAMEGIRFYISPNLSKLRESEVWIDAVTQIFFSYGLGLGTLVALGSYNKFTNNVYKDALIVCSVNSSTSMFAGFVIFSVVGFMAHEQQKPVAEVAASGPGLAFLAYPSAVLQLPGAPLWSCLFFFMLLLIGLDSQFCTMEGFVTAMVDEWPLLLRRRKELFIALVCALSYIVGLSCISQGGMYIFQILDSYAVSGFCLLFLIFFECISISWAFGVNRFYDALRDMIGYYPLMWWKFCWTITTPMICVGVFVFNLIQWTPIKYLDYEYPWWSHVLGWFTALSSMLCIPGYMVYAWMTTPGDNRTELQPSPMSPDSTIKFARSFIYPSESLPAYAFVNKTDSLIWNLEHEDIYSILMEETITPMLDGVNDIVHKIVNTMWSPKNLISPSQCVLGILTAAGSVELLHKVFNEWYSICDVSSLRLKDVQDKIKSNLSKCKKSNRHAVITENMRQLQACAMTWSELFKIGKASFAYFSVAYHSGDILIWKIPRISNFTESLQPVLIVVGYFDGRICGVKLTCDGNDLQIASIEKYVAPNRIAINYLHIVSQDESNVKILAAKGTFLLLLCIDLTGILKSMQYLQVQGLNISGIIPISPQRFLVTTQDSQFFIFDTQSDNLTIIDIKTHLPQASVHSLGLAHSPNKVMFITITSPKTTYDHLVMKEPSIVHIFTLKNTICDPLPIINNSANLVSIWDCMEVLRLKATKAEDPSVLLFPITEKLESLSLYKLQLSMWMTVMINVCTTKKPIPNMDHIQECKITRALPLIFLYSACEYLDNSTKKNTLSKNQTLAMSLLRKYLEVYLGNEGEEKEDVAYRRARETMNATASCPNQIEKCNLCGEVIDELWNVKSCPRGHKLPRCTTTLLQITMLEYYVCPICAGIFHPCLEEMYEEPRCQFCDMPILRNFHAFDVEESKLYGKNLSRQRIADITDSTELDSEEPCGSSCENQRKSKWDTLHTYSVIVNDDDDESGRITEKWEEF</sequence>
<accession>A0A0J7L5P3</accession>
<gene>
    <name evidence="14" type="ORF">RF55_1787</name>
</gene>
<dbReference type="PANTHER" id="PTHR11616">
    <property type="entry name" value="SODIUM/CHLORIDE DEPENDENT TRANSPORTER"/>
    <property type="match status" value="1"/>
</dbReference>
<dbReference type="Proteomes" id="UP000036403">
    <property type="component" value="Unassembled WGS sequence"/>
</dbReference>
<keyword evidence="4 10" id="KW-0812">Transmembrane</keyword>
<dbReference type="PANTHER" id="PTHR11616:SF265">
    <property type="entry name" value="TRANSPORTER"/>
    <property type="match status" value="1"/>
</dbReference>
<feature type="binding site" evidence="8">
    <location>
        <position position="57"/>
    </location>
    <ligand>
        <name>Na(+)</name>
        <dbReference type="ChEBI" id="CHEBI:29101"/>
        <label>1</label>
    </ligand>
</feature>
<feature type="transmembrane region" description="Helical" evidence="12">
    <location>
        <begin position="120"/>
        <end position="148"/>
    </location>
</feature>
<evidence type="ECO:0000256" key="5">
    <source>
        <dbReference type="ARBA" id="ARBA00022847"/>
    </source>
</evidence>
<dbReference type="InterPro" id="IPR024761">
    <property type="entry name" value="TFIIIC_delta_N"/>
</dbReference>
<comment type="caution">
    <text evidence="14">The sequence shown here is derived from an EMBL/GenBank/DDBJ whole genome shotgun (WGS) entry which is preliminary data.</text>
</comment>
<feature type="transmembrane region" description="Helical" evidence="12">
    <location>
        <begin position="236"/>
        <end position="255"/>
    </location>
</feature>
<evidence type="ECO:0000256" key="10">
    <source>
        <dbReference type="RuleBase" id="RU003732"/>
    </source>
</evidence>
<evidence type="ECO:0000256" key="4">
    <source>
        <dbReference type="ARBA" id="ARBA00022692"/>
    </source>
</evidence>
<dbReference type="SUPFAM" id="SSF161070">
    <property type="entry name" value="SNF-like"/>
    <property type="match status" value="1"/>
</dbReference>
<dbReference type="STRING" id="67767.A0A0J7L5P3"/>
<evidence type="ECO:0000256" key="7">
    <source>
        <dbReference type="ARBA" id="ARBA00023136"/>
    </source>
</evidence>
<feature type="transmembrane region" description="Helical" evidence="12">
    <location>
        <begin position="306"/>
        <end position="330"/>
    </location>
</feature>
<keyword evidence="6 12" id="KW-1133">Transmembrane helix</keyword>
<dbReference type="GO" id="GO:0005886">
    <property type="term" value="C:plasma membrane"/>
    <property type="evidence" value="ECO:0007669"/>
    <property type="project" value="TreeGrafter"/>
</dbReference>
<feature type="binding site" evidence="8">
    <location>
        <position position="317"/>
    </location>
    <ligand>
        <name>Na(+)</name>
        <dbReference type="ChEBI" id="CHEBI:29101"/>
        <label>1</label>
    </ligand>
</feature>
<comment type="similarity">
    <text evidence="2 10">Belongs to the sodium:neurotransmitter symporter (SNF) (TC 2.A.22) family.</text>
</comment>
<evidence type="ECO:0000256" key="12">
    <source>
        <dbReference type="SAM" id="Phobius"/>
    </source>
</evidence>
<keyword evidence="8" id="KW-0479">Metal-binding</keyword>
<feature type="transmembrane region" description="Helical" evidence="12">
    <location>
        <begin position="78"/>
        <end position="100"/>
    </location>
</feature>
<evidence type="ECO:0000256" key="8">
    <source>
        <dbReference type="PIRSR" id="PIRSR600175-1"/>
    </source>
</evidence>
<reference evidence="14 15" key="1">
    <citation type="submission" date="2015-04" db="EMBL/GenBank/DDBJ databases">
        <title>Lasius niger genome sequencing.</title>
        <authorList>
            <person name="Konorov E.A."/>
            <person name="Nikitin M.A."/>
            <person name="Kirill M.V."/>
            <person name="Chang P."/>
        </authorList>
    </citation>
    <scope>NUCLEOTIDE SEQUENCE [LARGE SCALE GENOMIC DNA]</scope>
    <source>
        <tissue evidence="14">Whole</tissue>
    </source>
</reference>
<keyword evidence="7 12" id="KW-0472">Membrane</keyword>
<feature type="binding site" evidence="8">
    <location>
        <position position="55"/>
    </location>
    <ligand>
        <name>Na(+)</name>
        <dbReference type="ChEBI" id="CHEBI:29101"/>
        <label>1</label>
    </ligand>
</feature>
<dbReference type="InterPro" id="IPR000175">
    <property type="entry name" value="Na/ntran_symport"/>
</dbReference>
<feature type="transmembrane region" description="Helical" evidence="12">
    <location>
        <begin position="444"/>
        <end position="469"/>
    </location>
</feature>
<feature type="region of interest" description="Disordered" evidence="11">
    <location>
        <begin position="1"/>
        <end position="41"/>
    </location>
</feature>
<protein>
    <recommendedName>
        <fullName evidence="10">Transporter</fullName>
    </recommendedName>
</protein>
<comment type="subcellular location">
    <subcellularLocation>
        <location evidence="1">Membrane</location>
        <topology evidence="1">Multi-pass membrane protein</topology>
    </subcellularLocation>
</comment>
<dbReference type="Pfam" id="PF12657">
    <property type="entry name" value="TFIIIC_delta"/>
    <property type="match status" value="1"/>
</dbReference>
<evidence type="ECO:0000256" key="2">
    <source>
        <dbReference type="ARBA" id="ARBA00006459"/>
    </source>
</evidence>
<dbReference type="EMBL" id="LBMM01000654">
    <property type="protein sequence ID" value="KMQ97868.1"/>
    <property type="molecule type" value="Genomic_DNA"/>
</dbReference>
<dbReference type="Pfam" id="PF00209">
    <property type="entry name" value="SNF"/>
    <property type="match status" value="1"/>
</dbReference>
<keyword evidence="9" id="KW-1015">Disulfide bond</keyword>
<feature type="transmembrane region" description="Helical" evidence="12">
    <location>
        <begin position="49"/>
        <end position="66"/>
    </location>
</feature>
<dbReference type="PROSITE" id="PS00610">
    <property type="entry name" value="NA_NEUROTRAN_SYMP_1"/>
    <property type="match status" value="1"/>
</dbReference>
<name>A0A0J7L5P3_LASNI</name>
<keyword evidence="8" id="KW-0915">Sodium</keyword>
<evidence type="ECO:0000256" key="3">
    <source>
        <dbReference type="ARBA" id="ARBA00022448"/>
    </source>
</evidence>
<evidence type="ECO:0000259" key="13">
    <source>
        <dbReference type="Pfam" id="PF12657"/>
    </source>
</evidence>
<proteinExistence type="inferred from homology"/>
<evidence type="ECO:0000256" key="9">
    <source>
        <dbReference type="PIRSR" id="PIRSR600175-2"/>
    </source>
</evidence>
<feature type="transmembrane region" description="Helical" evidence="12">
    <location>
        <begin position="400"/>
        <end position="423"/>
    </location>
</feature>